<keyword evidence="2" id="KW-1185">Reference proteome</keyword>
<dbReference type="EMBL" id="BMGG01000005">
    <property type="protein sequence ID" value="GGC70760.1"/>
    <property type="molecule type" value="Genomic_DNA"/>
</dbReference>
<dbReference type="AlphaFoldDB" id="A0A916UFV9"/>
<organism evidence="1 2">
    <name type="scientific">Chelatococcus reniformis</name>
    <dbReference type="NCBI Taxonomy" id="1494448"/>
    <lineage>
        <taxon>Bacteria</taxon>
        <taxon>Pseudomonadati</taxon>
        <taxon>Pseudomonadota</taxon>
        <taxon>Alphaproteobacteria</taxon>
        <taxon>Hyphomicrobiales</taxon>
        <taxon>Chelatococcaceae</taxon>
        <taxon>Chelatococcus</taxon>
    </lineage>
</organism>
<protein>
    <submittedName>
        <fullName evidence="1">Uncharacterized protein</fullName>
    </submittedName>
</protein>
<gene>
    <name evidence="1" type="ORF">GCM10010994_31650</name>
</gene>
<comment type="caution">
    <text evidence="1">The sequence shown here is derived from an EMBL/GenBank/DDBJ whole genome shotgun (WGS) entry which is preliminary data.</text>
</comment>
<name>A0A916UFV9_9HYPH</name>
<evidence type="ECO:0000313" key="1">
    <source>
        <dbReference type="EMBL" id="GGC70760.1"/>
    </source>
</evidence>
<dbReference type="RefSeq" id="WP_188610133.1">
    <property type="nucleotide sequence ID" value="NZ_BMGG01000005.1"/>
</dbReference>
<evidence type="ECO:0000313" key="2">
    <source>
        <dbReference type="Proteomes" id="UP000637002"/>
    </source>
</evidence>
<sequence length="168" mass="18759">MKIDAGFQPKQLVEIEPGELFVADFGGGPEPAVMLPADEHYPRCLLLTRLANNKKRPSLHDLKDNTEMAITFGKDWILTPKHGPKLFDGNQYLLGALHISAEAAVLVTYNPRGSYTNNVVFLDLLTMQLVNRIPDRSLVVESADIWLSEEQRRLPGAKPFLTIVPLQV</sequence>
<reference evidence="1" key="1">
    <citation type="journal article" date="2014" name="Int. J. Syst. Evol. Microbiol.">
        <title>Complete genome sequence of Corynebacterium casei LMG S-19264T (=DSM 44701T), isolated from a smear-ripened cheese.</title>
        <authorList>
            <consortium name="US DOE Joint Genome Institute (JGI-PGF)"/>
            <person name="Walter F."/>
            <person name="Albersmeier A."/>
            <person name="Kalinowski J."/>
            <person name="Ruckert C."/>
        </authorList>
    </citation>
    <scope>NUCLEOTIDE SEQUENCE</scope>
    <source>
        <strain evidence="1">CGMCC 1.12919</strain>
    </source>
</reference>
<reference evidence="1" key="2">
    <citation type="submission" date="2020-09" db="EMBL/GenBank/DDBJ databases">
        <authorList>
            <person name="Sun Q."/>
            <person name="Zhou Y."/>
        </authorList>
    </citation>
    <scope>NUCLEOTIDE SEQUENCE</scope>
    <source>
        <strain evidence="1">CGMCC 1.12919</strain>
    </source>
</reference>
<proteinExistence type="predicted"/>
<accession>A0A916UFV9</accession>
<dbReference type="Proteomes" id="UP000637002">
    <property type="component" value="Unassembled WGS sequence"/>
</dbReference>